<dbReference type="EMBL" id="CP061800">
    <property type="protein sequence ID" value="QTA88257.1"/>
    <property type="molecule type" value="Genomic_DNA"/>
</dbReference>
<name>A0A975GNY6_9BACT</name>
<reference evidence="1" key="1">
    <citation type="journal article" date="2021" name="Microb. Physiol.">
        <title>Proteogenomic Insights into the Physiology of Marine, Sulfate-Reducing, Filamentous Desulfonema limicola and Desulfonema magnum.</title>
        <authorList>
            <person name="Schnaars V."/>
            <person name="Wohlbrand L."/>
            <person name="Scheve S."/>
            <person name="Hinrichs C."/>
            <person name="Reinhardt R."/>
            <person name="Rabus R."/>
        </authorList>
    </citation>
    <scope>NUCLEOTIDE SEQUENCE</scope>
    <source>
        <strain evidence="1">4be13</strain>
    </source>
</reference>
<keyword evidence="2" id="KW-1185">Reference proteome</keyword>
<proteinExistence type="predicted"/>
<accession>A0A975GNY6</accession>
<sequence>MISEEHGERKKEKVIQIRQGKGQQGDCSCLSCVCLTICYFSK</sequence>
<gene>
    <name evidence="1" type="ORF">dnm_042990</name>
</gene>
<evidence type="ECO:0000313" key="2">
    <source>
        <dbReference type="Proteomes" id="UP000663722"/>
    </source>
</evidence>
<dbReference type="AlphaFoldDB" id="A0A975GNY6"/>
<dbReference type="KEGG" id="dmm:dnm_042990"/>
<dbReference type="Proteomes" id="UP000663722">
    <property type="component" value="Chromosome"/>
</dbReference>
<evidence type="ECO:0000313" key="1">
    <source>
        <dbReference type="EMBL" id="QTA88257.1"/>
    </source>
</evidence>
<organism evidence="1 2">
    <name type="scientific">Desulfonema magnum</name>
    <dbReference type="NCBI Taxonomy" id="45655"/>
    <lineage>
        <taxon>Bacteria</taxon>
        <taxon>Pseudomonadati</taxon>
        <taxon>Thermodesulfobacteriota</taxon>
        <taxon>Desulfobacteria</taxon>
        <taxon>Desulfobacterales</taxon>
        <taxon>Desulfococcaceae</taxon>
        <taxon>Desulfonema</taxon>
    </lineage>
</organism>
<protein>
    <submittedName>
        <fullName evidence="1">Uncharacterized protein</fullName>
    </submittedName>
</protein>